<keyword evidence="8" id="KW-1185">Reference proteome</keyword>
<evidence type="ECO:0000256" key="6">
    <source>
        <dbReference type="SAM" id="Phobius"/>
    </source>
</evidence>
<evidence type="ECO:0000256" key="2">
    <source>
        <dbReference type="ARBA" id="ARBA00010631"/>
    </source>
</evidence>
<evidence type="ECO:0000256" key="4">
    <source>
        <dbReference type="ARBA" id="ARBA00022989"/>
    </source>
</evidence>
<dbReference type="InterPro" id="IPR033580">
    <property type="entry name" value="Nurim-like"/>
</dbReference>
<evidence type="ECO:0000256" key="5">
    <source>
        <dbReference type="ARBA" id="ARBA00023136"/>
    </source>
</evidence>
<keyword evidence="5 6" id="KW-0472">Membrane</keyword>
<proteinExistence type="inferred from homology"/>
<reference evidence="7 8" key="1">
    <citation type="journal article" date="2012" name="Appl. Environ. Microbiol.">
        <title>Draft genome sequence of a psychrotolerant sulfur-oxidizing bacterium, Sulfuricella denitrificans skB26, and proteomic insights into cold adaptation.</title>
        <authorList>
            <person name="Watanabe T."/>
            <person name="Kojima H."/>
            <person name="Fukui M."/>
        </authorList>
    </citation>
    <scope>NUCLEOTIDE SEQUENCE [LARGE SCALE GENOMIC DNA]</scope>
    <source>
        <strain evidence="8">skB26</strain>
    </source>
</reference>
<dbReference type="KEGG" id="sdr:SCD_n01169"/>
<accession>S6ABU0</accession>
<evidence type="ECO:0000256" key="3">
    <source>
        <dbReference type="ARBA" id="ARBA00022692"/>
    </source>
</evidence>
<name>S6ABU0_SULDS</name>
<dbReference type="STRING" id="1163617.SCD_n01169"/>
<dbReference type="HOGENOM" id="CLU_084189_1_1_4"/>
<dbReference type="PANTHER" id="PTHR31040">
    <property type="entry name" value="NURIM"/>
    <property type="match status" value="1"/>
</dbReference>
<evidence type="ECO:0000256" key="1">
    <source>
        <dbReference type="ARBA" id="ARBA00004141"/>
    </source>
</evidence>
<feature type="transmembrane region" description="Helical" evidence="6">
    <location>
        <begin position="21"/>
        <end position="40"/>
    </location>
</feature>
<comment type="subcellular location">
    <subcellularLocation>
        <location evidence="1">Membrane</location>
        <topology evidence="1">Multi-pass membrane protein</topology>
    </subcellularLocation>
</comment>
<keyword evidence="4 6" id="KW-1133">Transmembrane helix</keyword>
<sequence>MQCGWQEKAEHGMTESDWRDMALLAFFWLGYFVLHSALASLQVKSWVALHYPERMPLYRLSYNILAAIMLLPILWLMVRNPGPALWAWQSMGAWLANGLTLAALFGFVKSLNYYDTQEFLGLRQWKSRTQRVEDQEGFHLSPLHRYVRHPWYSFGLVLIWTRDMNAAMLLSGMMMTAYFIIGSRLEEKKLVVYHGDAYRCYMERVPGLIPLPWKSLTAKEAAALVSAAERSPERP</sequence>
<organism evidence="7 8">
    <name type="scientific">Sulfuricella denitrificans (strain DSM 22764 / NBRC 105220 / skB26)</name>
    <dbReference type="NCBI Taxonomy" id="1163617"/>
    <lineage>
        <taxon>Bacteria</taxon>
        <taxon>Pseudomonadati</taxon>
        <taxon>Pseudomonadota</taxon>
        <taxon>Betaproteobacteria</taxon>
        <taxon>Nitrosomonadales</taxon>
        <taxon>Sulfuricellaceae</taxon>
        <taxon>Sulfuricella</taxon>
    </lineage>
</organism>
<dbReference type="AlphaFoldDB" id="S6ABU0"/>
<comment type="similarity">
    <text evidence="2">Belongs to the nurim family.</text>
</comment>
<dbReference type="eggNOG" id="COG2020">
    <property type="taxonomic scope" value="Bacteria"/>
</dbReference>
<gene>
    <name evidence="7" type="ORF">SCD_n01169</name>
</gene>
<keyword evidence="3 6" id="KW-0812">Transmembrane</keyword>
<feature type="transmembrane region" description="Helical" evidence="6">
    <location>
        <begin position="85"/>
        <end position="108"/>
    </location>
</feature>
<feature type="transmembrane region" description="Helical" evidence="6">
    <location>
        <begin position="164"/>
        <end position="181"/>
    </location>
</feature>
<dbReference type="Proteomes" id="UP000015559">
    <property type="component" value="Chromosome"/>
</dbReference>
<evidence type="ECO:0000313" key="8">
    <source>
        <dbReference type="Proteomes" id="UP000015559"/>
    </source>
</evidence>
<dbReference type="EMBL" id="AP013066">
    <property type="protein sequence ID" value="BAN35003.1"/>
    <property type="molecule type" value="Genomic_DNA"/>
</dbReference>
<dbReference type="Gene3D" id="1.20.120.1630">
    <property type="match status" value="1"/>
</dbReference>
<dbReference type="GO" id="GO:0016020">
    <property type="term" value="C:membrane"/>
    <property type="evidence" value="ECO:0007669"/>
    <property type="project" value="UniProtKB-SubCell"/>
</dbReference>
<evidence type="ECO:0000313" key="7">
    <source>
        <dbReference type="EMBL" id="BAN35003.1"/>
    </source>
</evidence>
<feature type="transmembrane region" description="Helical" evidence="6">
    <location>
        <begin position="60"/>
        <end position="78"/>
    </location>
</feature>
<protein>
    <submittedName>
        <fullName evidence="7">Uncharacterized protein</fullName>
    </submittedName>
</protein>
<dbReference type="PANTHER" id="PTHR31040:SF1">
    <property type="entry name" value="NURIM"/>
    <property type="match status" value="1"/>
</dbReference>